<name>A0A6B0U690_IXORI</name>
<proteinExistence type="predicted"/>
<organism evidence="1">
    <name type="scientific">Ixodes ricinus</name>
    <name type="common">Common tick</name>
    <name type="synonym">Acarus ricinus</name>
    <dbReference type="NCBI Taxonomy" id="34613"/>
    <lineage>
        <taxon>Eukaryota</taxon>
        <taxon>Metazoa</taxon>
        <taxon>Ecdysozoa</taxon>
        <taxon>Arthropoda</taxon>
        <taxon>Chelicerata</taxon>
        <taxon>Arachnida</taxon>
        <taxon>Acari</taxon>
        <taxon>Parasitiformes</taxon>
        <taxon>Ixodida</taxon>
        <taxon>Ixodoidea</taxon>
        <taxon>Ixodidae</taxon>
        <taxon>Ixodinae</taxon>
        <taxon>Ixodes</taxon>
    </lineage>
</organism>
<dbReference type="AlphaFoldDB" id="A0A6B0U690"/>
<evidence type="ECO:0000313" key="1">
    <source>
        <dbReference type="EMBL" id="MXU87178.1"/>
    </source>
</evidence>
<reference evidence="1" key="1">
    <citation type="submission" date="2019-12" db="EMBL/GenBank/DDBJ databases">
        <title>An insight into the sialome of adult female Ixodes ricinus ticks feeding for 6 days.</title>
        <authorList>
            <person name="Perner J."/>
            <person name="Ribeiro J.M.C."/>
        </authorList>
    </citation>
    <scope>NUCLEOTIDE SEQUENCE</scope>
    <source>
        <strain evidence="1">Semi-engorged</strain>
        <tissue evidence="1">Salivary glands</tissue>
    </source>
</reference>
<accession>A0A6B0U690</accession>
<sequence>MGRLRTLRRVSRMRMVVWESLAVRFQMDTMSSWKRMDTTAPHTSSPTMNCSPRMARIRFSQQREARPLRRRTIHLPPVRFASSSHMGLMPSLKRW</sequence>
<protein>
    <submittedName>
        <fullName evidence="1">Putative secreted protein</fullName>
    </submittedName>
</protein>
<dbReference type="EMBL" id="GIFC01005095">
    <property type="protein sequence ID" value="MXU87178.1"/>
    <property type="molecule type" value="Transcribed_RNA"/>
</dbReference>